<sequence>METGESRARVGSLNINFYKSHLETFATTNQYLDGLLEKYGKYAPATRVDSSASVNFCAPYQSQLPLPSTYGGSAGHSQAWYSTSAAPPQNHPWQSSA</sequence>
<organism evidence="2">
    <name type="scientific">Tetraselmis sp. GSL018</name>
    <dbReference type="NCBI Taxonomy" id="582737"/>
    <lineage>
        <taxon>Eukaryota</taxon>
        <taxon>Viridiplantae</taxon>
        <taxon>Chlorophyta</taxon>
        <taxon>core chlorophytes</taxon>
        <taxon>Chlorodendrophyceae</taxon>
        <taxon>Chlorodendrales</taxon>
        <taxon>Chlorodendraceae</taxon>
        <taxon>Tetraselmis</taxon>
    </lineage>
</organism>
<dbReference type="AlphaFoldDB" id="A0A061RYS4"/>
<proteinExistence type="predicted"/>
<name>A0A061RYS4_9CHLO</name>
<gene>
    <name evidence="2" type="ORF">TSPGSL018_21942</name>
</gene>
<evidence type="ECO:0000256" key="1">
    <source>
        <dbReference type="SAM" id="MobiDB-lite"/>
    </source>
</evidence>
<protein>
    <submittedName>
        <fullName evidence="2">Uncharacterized protein</fullName>
    </submittedName>
</protein>
<feature type="non-terminal residue" evidence="2">
    <location>
        <position position="97"/>
    </location>
</feature>
<reference evidence="2" key="1">
    <citation type="submission" date="2014-05" db="EMBL/GenBank/DDBJ databases">
        <title>The transcriptome of the halophilic microalga Tetraselmis sp. GSL018 isolated from the Great Salt Lake, Utah.</title>
        <authorList>
            <person name="Jinkerson R.E."/>
            <person name="D'Adamo S."/>
            <person name="Posewitz M.C."/>
        </authorList>
    </citation>
    <scope>NUCLEOTIDE SEQUENCE</scope>
    <source>
        <strain evidence="2">GSL018</strain>
    </source>
</reference>
<feature type="region of interest" description="Disordered" evidence="1">
    <location>
        <begin position="68"/>
        <end position="97"/>
    </location>
</feature>
<dbReference type="EMBL" id="GBEZ01009780">
    <property type="protein sequence ID" value="JAC75835.1"/>
    <property type="molecule type" value="Transcribed_RNA"/>
</dbReference>
<evidence type="ECO:0000313" key="2">
    <source>
        <dbReference type="EMBL" id="JAC75835.1"/>
    </source>
</evidence>
<feature type="compositionally biased region" description="Polar residues" evidence="1">
    <location>
        <begin position="75"/>
        <end position="97"/>
    </location>
</feature>
<accession>A0A061RYS4</accession>